<dbReference type="InterPro" id="IPR020081">
    <property type="entry name" value="SsrA-bd_prot_CS"/>
</dbReference>
<dbReference type="NCBIfam" id="TIGR00086">
    <property type="entry name" value="smpB"/>
    <property type="match status" value="1"/>
</dbReference>
<dbReference type="GO" id="GO:0070929">
    <property type="term" value="P:trans-translation"/>
    <property type="evidence" value="ECO:0007669"/>
    <property type="project" value="UniProtKB-UniRule"/>
</dbReference>
<dbReference type="CDD" id="cd09294">
    <property type="entry name" value="SmpB"/>
    <property type="match status" value="1"/>
</dbReference>
<dbReference type="HAMAP" id="MF_00023">
    <property type="entry name" value="SmpB"/>
    <property type="match status" value="1"/>
</dbReference>
<gene>
    <name evidence="3" type="primary">smpB</name>
    <name evidence="5" type="ORF">A3A96_03650</name>
</gene>
<dbReference type="AlphaFoldDB" id="A0A1G2TY34"/>
<evidence type="ECO:0000256" key="1">
    <source>
        <dbReference type="ARBA" id="ARBA00022490"/>
    </source>
</evidence>
<dbReference type="GO" id="GO:0005829">
    <property type="term" value="C:cytosol"/>
    <property type="evidence" value="ECO:0007669"/>
    <property type="project" value="TreeGrafter"/>
</dbReference>
<name>A0A1G2TY34_9BACT</name>
<dbReference type="NCBIfam" id="NF003843">
    <property type="entry name" value="PRK05422.1"/>
    <property type="match status" value="1"/>
</dbReference>
<protein>
    <recommendedName>
        <fullName evidence="3">SsrA-binding protein</fullName>
    </recommendedName>
    <alternativeName>
        <fullName evidence="3">Small protein B</fullName>
    </alternativeName>
</protein>
<organism evidence="5 6">
    <name type="scientific">Candidatus Zambryskibacteria bacterium RIFCSPLOWO2_01_FULL_39_39</name>
    <dbReference type="NCBI Taxonomy" id="1802758"/>
    <lineage>
        <taxon>Bacteria</taxon>
        <taxon>Candidatus Zambryskiibacteriota</taxon>
    </lineage>
</organism>
<keyword evidence="2 3" id="KW-0694">RNA-binding</keyword>
<keyword evidence="1 3" id="KW-0963">Cytoplasm</keyword>
<evidence type="ECO:0000256" key="4">
    <source>
        <dbReference type="SAM" id="MobiDB-lite"/>
    </source>
</evidence>
<feature type="region of interest" description="Disordered" evidence="4">
    <location>
        <begin position="122"/>
        <end position="146"/>
    </location>
</feature>
<dbReference type="Gene3D" id="2.40.280.10">
    <property type="match status" value="1"/>
</dbReference>
<reference evidence="5 6" key="1">
    <citation type="journal article" date="2016" name="Nat. Commun.">
        <title>Thousands of microbial genomes shed light on interconnected biogeochemical processes in an aquifer system.</title>
        <authorList>
            <person name="Anantharaman K."/>
            <person name="Brown C.T."/>
            <person name="Hug L.A."/>
            <person name="Sharon I."/>
            <person name="Castelle C.J."/>
            <person name="Probst A.J."/>
            <person name="Thomas B.C."/>
            <person name="Singh A."/>
            <person name="Wilkins M.J."/>
            <person name="Karaoz U."/>
            <person name="Brodie E.L."/>
            <person name="Williams K.H."/>
            <person name="Hubbard S.S."/>
            <person name="Banfield J.F."/>
        </authorList>
    </citation>
    <scope>NUCLEOTIDE SEQUENCE [LARGE SCALE GENOMIC DNA]</scope>
</reference>
<dbReference type="Pfam" id="PF01668">
    <property type="entry name" value="SmpB"/>
    <property type="match status" value="1"/>
</dbReference>
<evidence type="ECO:0000313" key="5">
    <source>
        <dbReference type="EMBL" id="OHB02073.1"/>
    </source>
</evidence>
<dbReference type="PANTHER" id="PTHR30308">
    <property type="entry name" value="TMRNA-BINDING COMPONENT OF TRANS-TRANSLATION TAGGING COMPLEX"/>
    <property type="match status" value="1"/>
</dbReference>
<comment type="function">
    <text evidence="3">Required for rescue of stalled ribosomes mediated by trans-translation. Binds to transfer-messenger RNA (tmRNA), required for stable association of tmRNA with ribosomes. tmRNA and SmpB together mimic tRNA shape, replacing the anticodon stem-loop with SmpB. tmRNA is encoded by the ssrA gene; the 2 termini fold to resemble tRNA(Ala) and it encodes a 'tag peptide', a short internal open reading frame. During trans-translation Ala-aminoacylated tmRNA acts like a tRNA, entering the A-site of stalled ribosomes, displacing the stalled mRNA. The ribosome then switches to translate the ORF on the tmRNA; the nascent peptide is terminated with the 'tag peptide' encoded by the tmRNA and targeted for degradation. The ribosome is freed to recommence translation, which seems to be the essential function of trans-translation.</text>
</comment>
<dbReference type="GO" id="GO:0070930">
    <property type="term" value="P:trans-translation-dependent protein tagging"/>
    <property type="evidence" value="ECO:0007669"/>
    <property type="project" value="TreeGrafter"/>
</dbReference>
<evidence type="ECO:0000256" key="3">
    <source>
        <dbReference type="HAMAP-Rule" id="MF_00023"/>
    </source>
</evidence>
<dbReference type="STRING" id="1802758.A3A96_03650"/>
<comment type="similarity">
    <text evidence="3">Belongs to the SmpB family.</text>
</comment>
<evidence type="ECO:0000256" key="2">
    <source>
        <dbReference type="ARBA" id="ARBA00022884"/>
    </source>
</evidence>
<comment type="caution">
    <text evidence="5">The sequence shown here is derived from an EMBL/GenBank/DDBJ whole genome shotgun (WGS) entry which is preliminary data.</text>
</comment>
<dbReference type="InterPro" id="IPR023620">
    <property type="entry name" value="SmpB"/>
</dbReference>
<evidence type="ECO:0000313" key="6">
    <source>
        <dbReference type="Proteomes" id="UP000177707"/>
    </source>
</evidence>
<proteinExistence type="inferred from homology"/>
<feature type="compositionally biased region" description="Basic and acidic residues" evidence="4">
    <location>
        <begin position="126"/>
        <end position="146"/>
    </location>
</feature>
<dbReference type="SUPFAM" id="SSF74982">
    <property type="entry name" value="Small protein B (SmpB)"/>
    <property type="match status" value="1"/>
</dbReference>
<accession>A0A1G2TY34</accession>
<dbReference type="PANTHER" id="PTHR30308:SF2">
    <property type="entry name" value="SSRA-BINDING PROTEIN"/>
    <property type="match status" value="1"/>
</dbReference>
<dbReference type="InterPro" id="IPR000037">
    <property type="entry name" value="SsrA-bd_prot"/>
</dbReference>
<comment type="subcellular location">
    <subcellularLocation>
        <location evidence="3">Cytoplasm</location>
    </subcellularLocation>
    <text evidence="3">The tmRNA-SmpB complex associates with stalled 70S ribosomes.</text>
</comment>
<dbReference type="GO" id="GO:0003723">
    <property type="term" value="F:RNA binding"/>
    <property type="evidence" value="ECO:0007669"/>
    <property type="project" value="UniProtKB-UniRule"/>
</dbReference>
<sequence>MPLIQNKKAYFNYEILEKIEAGIELLGFEVKSLKKGQGSLEGGHITIRGSEAYVINMQIPPYQSGNTPNGYNPLRNRRLLVTKKEIERLSKEESQKGLTIIPISVYNKGRKLKLEIAMVRGKKKYDKRESIKKRDTEREVRRETRS</sequence>
<dbReference type="EMBL" id="MHWB01000008">
    <property type="protein sequence ID" value="OHB02073.1"/>
    <property type="molecule type" value="Genomic_DNA"/>
</dbReference>
<dbReference type="PROSITE" id="PS01317">
    <property type="entry name" value="SSRP"/>
    <property type="match status" value="1"/>
</dbReference>
<dbReference type="Proteomes" id="UP000177707">
    <property type="component" value="Unassembled WGS sequence"/>
</dbReference>